<dbReference type="Proteomes" id="UP000615755">
    <property type="component" value="Unassembled WGS sequence"/>
</dbReference>
<organism evidence="1 2">
    <name type="scientific">Pseudoalteromonas aurantia 208</name>
    <dbReference type="NCBI Taxonomy" id="1314867"/>
    <lineage>
        <taxon>Bacteria</taxon>
        <taxon>Pseudomonadati</taxon>
        <taxon>Pseudomonadota</taxon>
        <taxon>Gammaproteobacteria</taxon>
        <taxon>Alteromonadales</taxon>
        <taxon>Pseudoalteromonadaceae</taxon>
        <taxon>Pseudoalteromonas</taxon>
    </lineage>
</organism>
<name>A0ABR9E8G3_9GAMM</name>
<accession>A0ABR9E8G3</accession>
<evidence type="ECO:0000313" key="2">
    <source>
        <dbReference type="Proteomes" id="UP000615755"/>
    </source>
</evidence>
<evidence type="ECO:0000313" key="1">
    <source>
        <dbReference type="EMBL" id="MBE0367284.1"/>
    </source>
</evidence>
<gene>
    <name evidence="1" type="ORF">PAUR_a0621</name>
</gene>
<reference evidence="1 2" key="1">
    <citation type="submission" date="2015-03" db="EMBL/GenBank/DDBJ databases">
        <title>Genome sequence of Pseudoalteromonas aurantia.</title>
        <authorList>
            <person name="Xie B.-B."/>
            <person name="Rong J.-C."/>
            <person name="Qin Q.-L."/>
            <person name="Zhang Y.-Z."/>
        </authorList>
    </citation>
    <scope>NUCLEOTIDE SEQUENCE [LARGE SCALE GENOMIC DNA]</scope>
    <source>
        <strain evidence="1 2">208</strain>
    </source>
</reference>
<keyword evidence="2" id="KW-1185">Reference proteome</keyword>
<proteinExistence type="predicted"/>
<sequence>MSIALSKVSLLLKAPLLSASINTITLLFDQLFSHDILLRAASLEGLTGQAMTISSLVVAFALANEIVLFKSSRNASERLFCARLLLPDNAIAASIPKIAIAINNSIKVKPRIFLIVYSKPKDSGSYFSFTHYDVVFCSDPISLFANGFRID</sequence>
<comment type="caution">
    <text evidence="1">The sequence shown here is derived from an EMBL/GenBank/DDBJ whole genome shotgun (WGS) entry which is preliminary data.</text>
</comment>
<dbReference type="EMBL" id="AQGV01000012">
    <property type="protein sequence ID" value="MBE0367284.1"/>
    <property type="molecule type" value="Genomic_DNA"/>
</dbReference>
<protein>
    <submittedName>
        <fullName evidence="1">Uncharacterized protein</fullName>
    </submittedName>
</protein>